<dbReference type="Pfam" id="PF13699">
    <property type="entry name" value="eCIS_core"/>
    <property type="match status" value="2"/>
</dbReference>
<feature type="compositionally biased region" description="Low complexity" evidence="1">
    <location>
        <begin position="150"/>
        <end position="159"/>
    </location>
</feature>
<feature type="compositionally biased region" description="Low complexity" evidence="1">
    <location>
        <begin position="1292"/>
        <end position="1310"/>
    </location>
</feature>
<feature type="compositionally biased region" description="Low complexity" evidence="1">
    <location>
        <begin position="1239"/>
        <end position="1276"/>
    </location>
</feature>
<feature type="domain" description="eCIS core" evidence="2">
    <location>
        <begin position="1324"/>
        <end position="1401"/>
    </location>
</feature>
<dbReference type="STRING" id="489703.SAMN04488038_10135"/>
<accession>A0A1H8ZGX8</accession>
<feature type="compositionally biased region" description="Low complexity" evidence="1">
    <location>
        <begin position="17"/>
        <end position="43"/>
    </location>
</feature>
<dbReference type="OrthoDB" id="292792at2"/>
<dbReference type="InterPro" id="IPR025295">
    <property type="entry name" value="eCIS_core_dom"/>
</dbReference>
<keyword evidence="4" id="KW-1185">Reference proteome</keyword>
<evidence type="ECO:0000313" key="4">
    <source>
        <dbReference type="Proteomes" id="UP000199233"/>
    </source>
</evidence>
<feature type="region of interest" description="Disordered" evidence="1">
    <location>
        <begin position="1208"/>
        <end position="1322"/>
    </location>
</feature>
<protein>
    <recommendedName>
        <fullName evidence="2">eCIS core domain-containing protein</fullName>
    </recommendedName>
</protein>
<feature type="compositionally biased region" description="Basic and acidic residues" evidence="1">
    <location>
        <begin position="180"/>
        <end position="192"/>
    </location>
</feature>
<dbReference type="InterPro" id="IPR003615">
    <property type="entry name" value="HNH_nuc"/>
</dbReference>
<feature type="region of interest" description="Disordered" evidence="1">
    <location>
        <begin position="1"/>
        <end position="201"/>
    </location>
</feature>
<reference evidence="3 4" key="1">
    <citation type="submission" date="2016-10" db="EMBL/GenBank/DDBJ databases">
        <authorList>
            <person name="de Groot N.N."/>
        </authorList>
    </citation>
    <scope>NUCLEOTIDE SEQUENCE [LARGE SCALE GENOMIC DNA]</scope>
    <source>
        <strain evidence="3 4">DSM 25927</strain>
    </source>
</reference>
<gene>
    <name evidence="3" type="ORF">SAMN04488038_10135</name>
</gene>
<dbReference type="Proteomes" id="UP000199233">
    <property type="component" value="Unassembled WGS sequence"/>
</dbReference>
<feature type="compositionally biased region" description="Low complexity" evidence="1">
    <location>
        <begin position="88"/>
        <end position="97"/>
    </location>
</feature>
<evidence type="ECO:0000256" key="1">
    <source>
        <dbReference type="SAM" id="MobiDB-lite"/>
    </source>
</evidence>
<feature type="compositionally biased region" description="Basic and acidic residues" evidence="1">
    <location>
        <begin position="98"/>
        <end position="109"/>
    </location>
</feature>
<feature type="domain" description="eCIS core" evidence="2">
    <location>
        <begin position="217"/>
        <end position="292"/>
    </location>
</feature>
<sequence length="2410" mass="250279">MAAPAAPEQKKKPAGPAPAAGAAPAAGKQAKGAAEAAGKAADPGGDKAKDKTQDKAPKAPKSEPQKAGQKSGPGEGQKKAADGGGKAGAAQAPAGHAQRADRMAVRAKLEVSQPGDAVEREADAVADRVARKLDANAAAPDTQQKKDSKPATPAPAAAAQKNAETPVARAVAPAQQHAPDALDVKTKRDAQDARPPALDSEQIQQRIKNQLGRGQALEPDLRARLEQQFGQDFAQVRIHHDAQSHELCKGLGALAFTSGNDVFFASGSYNPNSGSGRALLAHELTHVVQHQRSPMGIARHIDPAAPTSFKSKDAAATAAAQKKMLTLEIPAVKARHLPYYQQMLGTLARKGDYKRGSPGQAAKWKSGVQVDEARLRARLQGRGITPPTTNDSPFPLQLGNGVKQDITIDALKTKLQIPTWSRDGKAIGTGYQVDHIVELQVSGENGTGTGNDLKNMELLDQPSNGSSGPIISNSIHNKVEAWLKTFDPVPSKSDFLEQHTLFFESVEATLAGGAAASSWWYRDEIIDALPVEEIKPSPPDDREGTDQEFLLLAAPGGAVIQRIKTDPKQGEYNIDGVAKSAIAGFSMHSIKFSNALAGQGTIKGEWNLAEKWKPADPQQTIELAGNGKYRGYPGKLGAADLEFKHLSPVKFGSVGVEDGQLRADGSLQPSISLFKTPIEVGLYGKDVRFRMSYGSDNLELKAPGIDINEAEVGVSYSLSNGFGVDGSVYFTIKKFGGGQLRAGWSEAQGVSVEGTLMPDTDMFDTATIKAWWREQGGFGASGDLAITKPGKIKGLKSAHVSAKYDAGAFKADGSAEVDIPGVKSVKLGLEVKPEGTTISGEADLGKLPGVDAAKLTLKLEDRGGEYKLSGSGDITPKLPGLKGLSGNLKGSYDDGLVLIQGELGFDNGGVFSGKVTAGVTNGEVDDKGQLVGKKGGKSYKAFGNAEIDAKLTEKLKGKAGVRLLPDGSTRIKGRLELASTDLFKRYPPENESKKTLFDMTSPPVPVPGLGITVGSVAVGVNVSIKGGLYSDAWVGPGTLSGVHIEIAEFDPQAVTLEQLHFKGGGKFIVPGYVGLTAGIDARLAVSAAIANFGGSVGMTAEVGVKPQIEANADFTWSLGDGLDVKGDVGVSLKPVLSLGLNGKLYAEANLLVNTITLWEKQFNGPKVELDPGISLDAKIKAGYNSKTDKASLSPPEFSLPKLDTSALMGKVLGGGAGSEKTETREKKDSEPVARKADAHAGAPPAQSARAAGATPAAATAMQQAAAPKAAPMHTAAVTTQRPPAAAQNAGNKAGSKAQGQKPAGAAQAGAGHDDPLSRLGPGEALPAEVRSEFEPQLQHEFSAVRIHTDGAADAAARALQARAFTRGQHLVFAAGQYDPQSREGKRLLAHELTHVVQQENGVSRSIMRITTPPGGSSTSPPPSSASVATVAAPAAGSGAPAGGAGSGGAATPGAPEYRVSVALQIPPIKARHSPTYAAKAGTTPSTLRRPRGYNAATRATAQVSNWLNGVLTGTPLNNAALTPYRPAPGNPWSLPLQAAGGATVRTLSATTDAELIRTLKIPDWSITGASENYQVDHMIEFQLGGQDDITNLELLNQTHNGSVGSSFNYEINRAIRASLVSTPPPASPGLSIPATPTADFVKDNYDVVFTSVQIRGRESARREEGSSFWSQGAINQLEHVTRLLPGSSGNLAGTASQIALQSPTGAMVIGRFAVSGNTLTVGGAQAGAIAGYSIDAATLDPGITIASLATTTPPAGAAVGQLEGTLNLGPAVTFPAGMRHRLPIVKARENFAVRIAATPVPPATATGGATAAAGSGAAAPPPNSIPAQFTPLSPMAIEELRVGRGVYARSFISPSHPALAGLRLPAEIRDGRLGLYYTVDASALAERVRVPGLSVDSASITLGYDGSNFSVAGGAEFTIRNFGQGSLQAGVDSAGQFQLEGGFRADPRLFDRADLNVWYRSTGGFGASGTLGITNPNKIRGIRSAQVTARYDQGVFNAEGSVQPNIPGVQSAGLAVRYGPDESGGNSLLIAGDLNLAAGIPGLSGGRVHAQLQQRDEAWQVSAEGDIQPNLPGLNPNIHLRYNNGLFDGEIRASYARSIFSGNVNVGLTNRAVSDNGELSGDQPGDQLRLYGSGTLNARVTEWLQGGVGIRVRPNGSLLISGRIGTPAAVTVFDQYPAAPRDRRRLFSMPTLSIPLVGAPGMGVTLNISGGVDGYAHIGPGQLTTAEVNVVDFNPAQPESLHITGHANFEVPAAAGVDARMDAGLAAGAVISLEAGLGVSAGVAVETRARTGVDLDWTASSGLHLHADLNASLSPKLKFDVHGYARVIAGALGVNWELWRKDWQLAQREVGSNLALGLNVPVDYYSDSRGVVFDPERVRFQVPSLNAETLASLLNDNGSAHTEQGSGTRA</sequence>
<feature type="compositionally biased region" description="Basic and acidic residues" evidence="1">
    <location>
        <begin position="44"/>
        <end position="64"/>
    </location>
</feature>
<evidence type="ECO:0000313" key="3">
    <source>
        <dbReference type="EMBL" id="SEP63614.1"/>
    </source>
</evidence>
<feature type="compositionally biased region" description="Gly residues" evidence="1">
    <location>
        <begin position="1439"/>
        <end position="1450"/>
    </location>
</feature>
<organism evidence="3 4">
    <name type="scientific">Solimonas aquatica</name>
    <dbReference type="NCBI Taxonomy" id="489703"/>
    <lineage>
        <taxon>Bacteria</taxon>
        <taxon>Pseudomonadati</taxon>
        <taxon>Pseudomonadota</taxon>
        <taxon>Gammaproteobacteria</taxon>
        <taxon>Nevskiales</taxon>
        <taxon>Nevskiaceae</taxon>
        <taxon>Solimonas</taxon>
    </lineage>
</organism>
<feature type="compositionally biased region" description="Basic and acidic residues" evidence="1">
    <location>
        <begin position="117"/>
        <end position="134"/>
    </location>
</feature>
<dbReference type="RefSeq" id="WP_143068783.1">
    <property type="nucleotide sequence ID" value="NZ_FOFS01000001.1"/>
</dbReference>
<dbReference type="EMBL" id="FOFS01000001">
    <property type="protein sequence ID" value="SEP63614.1"/>
    <property type="molecule type" value="Genomic_DNA"/>
</dbReference>
<feature type="region of interest" description="Disordered" evidence="1">
    <location>
        <begin position="1409"/>
        <end position="1451"/>
    </location>
</feature>
<feature type="compositionally biased region" description="Low complexity" evidence="1">
    <location>
        <begin position="1410"/>
        <end position="1438"/>
    </location>
</feature>
<name>A0A1H8ZGX8_9GAMM</name>
<evidence type="ECO:0000259" key="2">
    <source>
        <dbReference type="Pfam" id="PF13699"/>
    </source>
</evidence>
<feature type="compositionally biased region" description="Basic and acidic residues" evidence="1">
    <location>
        <begin position="1219"/>
        <end position="1238"/>
    </location>
</feature>
<proteinExistence type="predicted"/>
<dbReference type="CDD" id="cd00085">
    <property type="entry name" value="HNHc"/>
    <property type="match status" value="1"/>
</dbReference>